<evidence type="ECO:0000256" key="5">
    <source>
        <dbReference type="ARBA" id="ARBA00023237"/>
    </source>
</evidence>
<gene>
    <name evidence="9" type="ORF">QQ008_12780</name>
</gene>
<keyword evidence="5" id="KW-0998">Cell outer membrane</keyword>
<dbReference type="Pfam" id="PF14322">
    <property type="entry name" value="SusD-like_3"/>
    <property type="match status" value="1"/>
</dbReference>
<keyword evidence="3 6" id="KW-0732">Signal</keyword>
<evidence type="ECO:0000259" key="8">
    <source>
        <dbReference type="Pfam" id="PF14322"/>
    </source>
</evidence>
<comment type="caution">
    <text evidence="9">The sequence shown here is derived from an EMBL/GenBank/DDBJ whole genome shotgun (WGS) entry which is preliminary data.</text>
</comment>
<evidence type="ECO:0000256" key="6">
    <source>
        <dbReference type="SAM" id="SignalP"/>
    </source>
</evidence>
<feature type="chain" id="PRO_5046037877" evidence="6">
    <location>
        <begin position="24"/>
        <end position="646"/>
    </location>
</feature>
<comment type="similarity">
    <text evidence="2">Belongs to the SusD family.</text>
</comment>
<organism evidence="9 10">
    <name type="scientific">Splendidivirga corallicola</name>
    <dbReference type="NCBI Taxonomy" id="3051826"/>
    <lineage>
        <taxon>Bacteria</taxon>
        <taxon>Pseudomonadati</taxon>
        <taxon>Bacteroidota</taxon>
        <taxon>Cytophagia</taxon>
        <taxon>Cytophagales</taxon>
        <taxon>Splendidivirgaceae</taxon>
        <taxon>Splendidivirga</taxon>
    </lineage>
</organism>
<dbReference type="Pfam" id="PF07980">
    <property type="entry name" value="SusD_RagB"/>
    <property type="match status" value="1"/>
</dbReference>
<evidence type="ECO:0000313" key="10">
    <source>
        <dbReference type="Proteomes" id="UP001172082"/>
    </source>
</evidence>
<evidence type="ECO:0000256" key="2">
    <source>
        <dbReference type="ARBA" id="ARBA00006275"/>
    </source>
</evidence>
<name>A0ABT8KNF7_9BACT</name>
<evidence type="ECO:0000259" key="7">
    <source>
        <dbReference type="Pfam" id="PF07980"/>
    </source>
</evidence>
<comment type="subcellular location">
    <subcellularLocation>
        <location evidence="1">Cell outer membrane</location>
    </subcellularLocation>
</comment>
<dbReference type="RefSeq" id="WP_346752278.1">
    <property type="nucleotide sequence ID" value="NZ_JAUJEA010000004.1"/>
</dbReference>
<keyword evidence="10" id="KW-1185">Reference proteome</keyword>
<protein>
    <submittedName>
        <fullName evidence="9">RagB/SusD family nutrient uptake outer membrane protein</fullName>
    </submittedName>
</protein>
<accession>A0ABT8KNF7</accession>
<evidence type="ECO:0000256" key="1">
    <source>
        <dbReference type="ARBA" id="ARBA00004442"/>
    </source>
</evidence>
<dbReference type="Gene3D" id="1.25.40.390">
    <property type="match status" value="1"/>
</dbReference>
<feature type="signal peptide" evidence="6">
    <location>
        <begin position="1"/>
        <end position="23"/>
    </location>
</feature>
<dbReference type="InterPro" id="IPR033985">
    <property type="entry name" value="SusD-like_N"/>
</dbReference>
<sequence>MKIKRIKLILVVGLLLVSQSCKEFVDVVPDNIAVIEDAFATRASAERFLASLYNQIPNMLSNGARNPANSPGNPSLSAGDEVWLNEGIRTNAGVALPAVQIITGGQNVLDPHLSTWGNNDGNNLFIAIRDCNIFLENIDLPFDLPEQEKTLWIAEAKFLKAYFHFFLMRMYGPVPIVRENVDVASGLDDVRVSRDPVDEVTDYIVELLDEAIADLPVVVQDIEAELGRVTKPVAAAMKARVLVTAASPLFNGNPDYANFQNEDGAMLINATFDPEKWVRAKDACAAAIEVAHGVGIELYTTLTPQPDWSDRTRIKMDIRGSITEPWNQELIWGNSNENTGSLQAASRPKLDPRSRLSTGANAFWAPTMRIAEMFYSENGVPIDEDVNYNFDGRFDIVVADADQANYVESGFEAPVLHLDREPRFYASLGFDGGVWLEDQDGGGLSESGAHIVRAKLGQRASNNGPGSSWSETGYFAKKLSNPRNFLPSQGGLSTIRYPFPIIRLADLYLLYAEALNETGEIAEAQSWINRIRTRAGLQGVVESWSNFSSNPSKPTTQEGLREIIQQERMIELVFEGQRFWDLRRWKRAAEFMNRDIRGWNRFGDDTEQYYKVITFASPRFLNRDYLWPIAEEDIIRNPNLVQNPGW</sequence>
<dbReference type="Proteomes" id="UP001172082">
    <property type="component" value="Unassembled WGS sequence"/>
</dbReference>
<feature type="domain" description="RagB/SusD" evidence="7">
    <location>
        <begin position="329"/>
        <end position="646"/>
    </location>
</feature>
<evidence type="ECO:0000256" key="3">
    <source>
        <dbReference type="ARBA" id="ARBA00022729"/>
    </source>
</evidence>
<reference evidence="9" key="1">
    <citation type="submission" date="2023-06" db="EMBL/GenBank/DDBJ databases">
        <title>Genomic of Parafulvivirga corallium.</title>
        <authorList>
            <person name="Wang G."/>
        </authorList>
    </citation>
    <scope>NUCLEOTIDE SEQUENCE</scope>
    <source>
        <strain evidence="9">BMA10</strain>
    </source>
</reference>
<dbReference type="InterPro" id="IPR011990">
    <property type="entry name" value="TPR-like_helical_dom_sf"/>
</dbReference>
<dbReference type="EMBL" id="JAUJEA010000004">
    <property type="protein sequence ID" value="MDN5202252.1"/>
    <property type="molecule type" value="Genomic_DNA"/>
</dbReference>
<keyword evidence="4" id="KW-0472">Membrane</keyword>
<dbReference type="PROSITE" id="PS51257">
    <property type="entry name" value="PROKAR_LIPOPROTEIN"/>
    <property type="match status" value="1"/>
</dbReference>
<dbReference type="InterPro" id="IPR012944">
    <property type="entry name" value="SusD_RagB_dom"/>
</dbReference>
<evidence type="ECO:0000256" key="4">
    <source>
        <dbReference type="ARBA" id="ARBA00023136"/>
    </source>
</evidence>
<proteinExistence type="inferred from homology"/>
<feature type="domain" description="SusD-like N-terminal" evidence="8">
    <location>
        <begin position="120"/>
        <end position="241"/>
    </location>
</feature>
<evidence type="ECO:0000313" key="9">
    <source>
        <dbReference type="EMBL" id="MDN5202252.1"/>
    </source>
</evidence>
<dbReference type="SUPFAM" id="SSF48452">
    <property type="entry name" value="TPR-like"/>
    <property type="match status" value="1"/>
</dbReference>